<evidence type="ECO:0008006" key="3">
    <source>
        <dbReference type="Google" id="ProtNLM"/>
    </source>
</evidence>
<keyword evidence="2" id="KW-1185">Reference proteome</keyword>
<dbReference type="EMBL" id="BJWL01000020">
    <property type="protein sequence ID" value="GFZ09330.1"/>
    <property type="molecule type" value="Genomic_DNA"/>
</dbReference>
<comment type="caution">
    <text evidence="1">The sequence shown here is derived from an EMBL/GenBank/DDBJ whole genome shotgun (WGS) entry which is preliminary data.</text>
</comment>
<dbReference type="AlphaFoldDB" id="A0A7J0GEU3"/>
<proteinExistence type="predicted"/>
<reference evidence="1 2" key="1">
    <citation type="submission" date="2019-07" db="EMBL/GenBank/DDBJ databases">
        <title>De Novo Assembly of kiwifruit Actinidia rufa.</title>
        <authorList>
            <person name="Sugita-Konishi S."/>
            <person name="Sato K."/>
            <person name="Mori E."/>
            <person name="Abe Y."/>
            <person name="Kisaki G."/>
            <person name="Hamano K."/>
            <person name="Suezawa K."/>
            <person name="Otani M."/>
            <person name="Fukuda T."/>
            <person name="Manabe T."/>
            <person name="Gomi K."/>
            <person name="Tabuchi M."/>
            <person name="Akimitsu K."/>
            <person name="Kataoka I."/>
        </authorList>
    </citation>
    <scope>NUCLEOTIDE SEQUENCE [LARGE SCALE GENOMIC DNA]</scope>
    <source>
        <strain evidence="2">cv. Fuchu</strain>
    </source>
</reference>
<dbReference type="Proteomes" id="UP000585474">
    <property type="component" value="Unassembled WGS sequence"/>
</dbReference>
<protein>
    <recommendedName>
        <fullName evidence="3">Retrotransposon Copia-like N-terminal domain-containing protein</fullName>
    </recommendedName>
</protein>
<evidence type="ECO:0000313" key="2">
    <source>
        <dbReference type="Proteomes" id="UP000585474"/>
    </source>
</evidence>
<sequence>MHAKSDPSGSISFVSSSSFVPLNSPSSSSWPQNLYIAAIWLNDSNYIQWVKSVEIYFIAKKQYKFLVDNPTIAKRFVRQNMRIVSIDISVMQKQHEHIARFLSGMPSSFDFVHAYLVLMKLLSLSEVFNRLRQASLSGPTSVSATRNRSALVSSIEGSCSSSRGPSHFTVPNSFCRAGGSSGCAPGSGSGEGGGRAPGYSVWWLWPTEVYLLIVTKRTTLLIIVGIFMVVPLPIRLHFPLRRLPPHPFPRVVSISEVEYHRLLVVESSTIATLAQSQTAASVACVA</sequence>
<evidence type="ECO:0000313" key="1">
    <source>
        <dbReference type="EMBL" id="GFZ09330.1"/>
    </source>
</evidence>
<organism evidence="1 2">
    <name type="scientific">Actinidia rufa</name>
    <dbReference type="NCBI Taxonomy" id="165716"/>
    <lineage>
        <taxon>Eukaryota</taxon>
        <taxon>Viridiplantae</taxon>
        <taxon>Streptophyta</taxon>
        <taxon>Embryophyta</taxon>
        <taxon>Tracheophyta</taxon>
        <taxon>Spermatophyta</taxon>
        <taxon>Magnoliopsida</taxon>
        <taxon>eudicotyledons</taxon>
        <taxon>Gunneridae</taxon>
        <taxon>Pentapetalae</taxon>
        <taxon>asterids</taxon>
        <taxon>Ericales</taxon>
        <taxon>Actinidiaceae</taxon>
        <taxon>Actinidia</taxon>
    </lineage>
</organism>
<accession>A0A7J0GEU3</accession>
<gene>
    <name evidence="1" type="ORF">Acr_20g0011380</name>
</gene>
<name>A0A7J0GEU3_9ERIC</name>